<dbReference type="PANTHER" id="PTHR33597:SF11">
    <property type="entry name" value="OS07G0620600 PROTEIN"/>
    <property type="match status" value="1"/>
</dbReference>
<dbReference type="AlphaFoldDB" id="A0ABD3JYV0"/>
<dbReference type="InterPro" id="IPR057192">
    <property type="entry name" value="DUF7870"/>
</dbReference>
<keyword evidence="3" id="KW-1185">Reference proteome</keyword>
<organism evidence="2 3">
    <name type="scientific">Eucalyptus globulus</name>
    <name type="common">Tasmanian blue gum</name>
    <dbReference type="NCBI Taxonomy" id="34317"/>
    <lineage>
        <taxon>Eukaryota</taxon>
        <taxon>Viridiplantae</taxon>
        <taxon>Streptophyta</taxon>
        <taxon>Embryophyta</taxon>
        <taxon>Tracheophyta</taxon>
        <taxon>Spermatophyta</taxon>
        <taxon>Magnoliopsida</taxon>
        <taxon>eudicotyledons</taxon>
        <taxon>Gunneridae</taxon>
        <taxon>Pentapetalae</taxon>
        <taxon>rosids</taxon>
        <taxon>malvids</taxon>
        <taxon>Myrtales</taxon>
        <taxon>Myrtaceae</taxon>
        <taxon>Myrtoideae</taxon>
        <taxon>Eucalypteae</taxon>
        <taxon>Eucalyptus</taxon>
    </lineage>
</organism>
<dbReference type="Pfam" id="PF25276">
    <property type="entry name" value="DUF7870"/>
    <property type="match status" value="1"/>
</dbReference>
<dbReference type="EMBL" id="JBJKBG010000006">
    <property type="protein sequence ID" value="KAL3733069.1"/>
    <property type="molecule type" value="Genomic_DNA"/>
</dbReference>
<accession>A0ABD3JYV0</accession>
<dbReference type="PANTHER" id="PTHR33597">
    <property type="entry name" value="OS02G0760400 PROTEIN"/>
    <property type="match status" value="1"/>
</dbReference>
<dbReference type="Proteomes" id="UP001634007">
    <property type="component" value="Unassembled WGS sequence"/>
</dbReference>
<comment type="caution">
    <text evidence="2">The sequence shown here is derived from an EMBL/GenBank/DDBJ whole genome shotgun (WGS) entry which is preliminary data.</text>
</comment>
<reference evidence="2 3" key="1">
    <citation type="submission" date="2024-11" db="EMBL/GenBank/DDBJ databases">
        <title>Chromosome-level genome assembly of Eucalyptus globulus Labill. provides insights into its genome evolution.</title>
        <authorList>
            <person name="Li X."/>
        </authorList>
    </citation>
    <scope>NUCLEOTIDE SEQUENCE [LARGE SCALE GENOMIC DNA]</scope>
    <source>
        <strain evidence="2">CL2024</strain>
        <tissue evidence="2">Fresh tender leaves</tissue>
    </source>
</reference>
<gene>
    <name evidence="2" type="ORF">ACJRO7_022571</name>
</gene>
<evidence type="ECO:0000313" key="3">
    <source>
        <dbReference type="Proteomes" id="UP001634007"/>
    </source>
</evidence>
<protein>
    <recommendedName>
        <fullName evidence="1">DUF7870 domain-containing protein</fullName>
    </recommendedName>
</protein>
<feature type="domain" description="DUF7870" evidence="1">
    <location>
        <begin position="241"/>
        <end position="425"/>
    </location>
</feature>
<sequence>MALELAKGSQPKRPKRHKRFDLGGIGFDAYGSKYLIIKIPSSRVLMVVARALVLAFVIASFSWLRSGLKRSVDPYRAISEVYQHVSDPVNLEMLPLLFQDLANEGLLKSGNSVALLGNGYEESVDTSIIPGSNEMDRISITDLERQSSIPSDTFNFAFTTDFTSSAEFIDRALKVGGVAAILLSKDPNVQFDVPPNYKIAYIRKFESTVLAIRKTDERKTANSATQRRLCGYAPEQKKAALQNLEDVLLEPPRAASRRSRAYFKRTRYLPDLMGDSLESYPRRVFIDVGLPEKDGGTSSTAWFARNYPTRNLHFEMYKIETVAAEEPTATSSKEATAAVAAQVGMSDWLKKNVKEEEYVVMKAEAEVVEEMVKSKAIGLVDELFLECKPKGGVTRMSDRSRRAYWECLALYGRLRDEGVAVHQWWG</sequence>
<proteinExistence type="predicted"/>
<name>A0ABD3JYV0_EUCGL</name>
<evidence type="ECO:0000313" key="2">
    <source>
        <dbReference type="EMBL" id="KAL3733069.1"/>
    </source>
</evidence>
<evidence type="ECO:0000259" key="1">
    <source>
        <dbReference type="Pfam" id="PF25276"/>
    </source>
</evidence>